<accession>A0A0B7AT38</accession>
<dbReference type="EMBL" id="HACG01036205">
    <property type="protein sequence ID" value="CEK83070.1"/>
    <property type="molecule type" value="Transcribed_RNA"/>
</dbReference>
<protein>
    <submittedName>
        <fullName evidence="2">Uncharacterized protein</fullName>
    </submittedName>
</protein>
<dbReference type="AlphaFoldDB" id="A0A0B7AT38"/>
<feature type="non-terminal residue" evidence="2">
    <location>
        <position position="436"/>
    </location>
</feature>
<feature type="region of interest" description="Disordered" evidence="1">
    <location>
        <begin position="156"/>
        <end position="372"/>
    </location>
</feature>
<organism evidence="2">
    <name type="scientific">Arion vulgaris</name>
    <dbReference type="NCBI Taxonomy" id="1028688"/>
    <lineage>
        <taxon>Eukaryota</taxon>
        <taxon>Metazoa</taxon>
        <taxon>Spiralia</taxon>
        <taxon>Lophotrochozoa</taxon>
        <taxon>Mollusca</taxon>
        <taxon>Gastropoda</taxon>
        <taxon>Heterobranchia</taxon>
        <taxon>Euthyneura</taxon>
        <taxon>Panpulmonata</taxon>
        <taxon>Eupulmonata</taxon>
        <taxon>Stylommatophora</taxon>
        <taxon>Helicina</taxon>
        <taxon>Arionoidea</taxon>
        <taxon>Arionidae</taxon>
        <taxon>Arion</taxon>
    </lineage>
</organism>
<feature type="compositionally biased region" description="Basic and acidic residues" evidence="1">
    <location>
        <begin position="233"/>
        <end position="254"/>
    </location>
</feature>
<proteinExistence type="predicted"/>
<name>A0A0B7AT38_9EUPU</name>
<feature type="compositionally biased region" description="Basic and acidic residues" evidence="1">
    <location>
        <begin position="425"/>
        <end position="436"/>
    </location>
</feature>
<feature type="compositionally biased region" description="Basic and acidic residues" evidence="1">
    <location>
        <begin position="52"/>
        <end position="64"/>
    </location>
</feature>
<evidence type="ECO:0000256" key="1">
    <source>
        <dbReference type="SAM" id="MobiDB-lite"/>
    </source>
</evidence>
<feature type="region of interest" description="Disordered" evidence="1">
    <location>
        <begin position="415"/>
        <end position="436"/>
    </location>
</feature>
<reference evidence="2" key="1">
    <citation type="submission" date="2014-12" db="EMBL/GenBank/DDBJ databases">
        <title>Insight into the proteome of Arion vulgaris.</title>
        <authorList>
            <person name="Aradska J."/>
            <person name="Bulat T."/>
            <person name="Smidak R."/>
            <person name="Sarate P."/>
            <person name="Gangsoo J."/>
            <person name="Sialana F."/>
            <person name="Bilban M."/>
            <person name="Lubec G."/>
        </authorList>
    </citation>
    <scope>NUCLEOTIDE SEQUENCE</scope>
    <source>
        <tissue evidence="2">Skin</tissue>
    </source>
</reference>
<feature type="compositionally biased region" description="Basic and acidic residues" evidence="1">
    <location>
        <begin position="156"/>
        <end position="176"/>
    </location>
</feature>
<feature type="compositionally biased region" description="Basic and acidic residues" evidence="1">
    <location>
        <begin position="13"/>
        <end position="25"/>
    </location>
</feature>
<gene>
    <name evidence="2" type="primary">ORF135063</name>
</gene>
<evidence type="ECO:0000313" key="2">
    <source>
        <dbReference type="EMBL" id="CEK83070.1"/>
    </source>
</evidence>
<feature type="compositionally biased region" description="Low complexity" evidence="1">
    <location>
        <begin position="29"/>
        <end position="41"/>
    </location>
</feature>
<feature type="compositionally biased region" description="Acidic residues" evidence="1">
    <location>
        <begin position="305"/>
        <end position="317"/>
    </location>
</feature>
<sequence length="436" mass="49043">EKQNRDDDGEEDKGDRESMGGRELSRVQTTSSHTLSGSSGSNKRSTSWRMSAADRQRGRLEFEDKEKELLEEEAARLKREQAKQNAPFGAKRDDVGYTAPKFFTVQKRPRKVTVAKDPFSTDRDLNVPKGATFQLKKSEKKMTEFVDFKRSDKDWVAPKKFEPKHDNGIVDKSSNDEDKDDGGKKKKKLTDNEAQDGKSKKKRRQVVSPDSGLDITTTNTGSFMADANLTGAKDGKVEESDAKAEKSKRREIIMKTRTKIATPPMSPPRLTSPPMSKPEIPASPVSNTSQSPTPASEEPPLPEIDVPDMPDLPDIEEQSQGKKKDKHKFVVESPPQQHPAKEEPKKRRTAPKVRVIPKNLYKPKKSRPAEAPIAPEELKDIHDPLDFLAKWCIINPDRLPLYEIVFESAIAEQTPRYMKPAPPVDNEKAEDVPNEE</sequence>
<feature type="compositionally biased region" description="Polar residues" evidence="1">
    <location>
        <begin position="284"/>
        <end position="294"/>
    </location>
</feature>
<feature type="non-terminal residue" evidence="2">
    <location>
        <position position="1"/>
    </location>
</feature>
<feature type="region of interest" description="Disordered" evidence="1">
    <location>
        <begin position="1"/>
        <end position="64"/>
    </location>
</feature>
<feature type="compositionally biased region" description="Basic and acidic residues" evidence="1">
    <location>
        <begin position="189"/>
        <end position="198"/>
    </location>
</feature>